<evidence type="ECO:0000313" key="1">
    <source>
        <dbReference type="EMBL" id="KAH6929394.1"/>
    </source>
</evidence>
<keyword evidence="2" id="KW-1185">Reference proteome</keyword>
<reference evidence="1" key="1">
    <citation type="submission" date="2020-05" db="EMBL/GenBank/DDBJ databases">
        <title>Large-scale comparative analyses of tick genomes elucidate their genetic diversity and vector capacities.</title>
        <authorList>
            <person name="Jia N."/>
            <person name="Wang J."/>
            <person name="Shi W."/>
            <person name="Du L."/>
            <person name="Sun Y."/>
            <person name="Zhan W."/>
            <person name="Jiang J."/>
            <person name="Wang Q."/>
            <person name="Zhang B."/>
            <person name="Ji P."/>
            <person name="Sakyi L.B."/>
            <person name="Cui X."/>
            <person name="Yuan T."/>
            <person name="Jiang B."/>
            <person name="Yang W."/>
            <person name="Lam T.T.-Y."/>
            <person name="Chang Q."/>
            <person name="Ding S."/>
            <person name="Wang X."/>
            <person name="Zhu J."/>
            <person name="Ruan X."/>
            <person name="Zhao L."/>
            <person name="Wei J."/>
            <person name="Que T."/>
            <person name="Du C."/>
            <person name="Cheng J."/>
            <person name="Dai P."/>
            <person name="Han X."/>
            <person name="Huang E."/>
            <person name="Gao Y."/>
            <person name="Liu J."/>
            <person name="Shao H."/>
            <person name="Ye R."/>
            <person name="Li L."/>
            <person name="Wei W."/>
            <person name="Wang X."/>
            <person name="Wang C."/>
            <person name="Yang T."/>
            <person name="Huo Q."/>
            <person name="Li W."/>
            <person name="Guo W."/>
            <person name="Chen H."/>
            <person name="Zhou L."/>
            <person name="Ni X."/>
            <person name="Tian J."/>
            <person name="Zhou Y."/>
            <person name="Sheng Y."/>
            <person name="Liu T."/>
            <person name="Pan Y."/>
            <person name="Xia L."/>
            <person name="Li J."/>
            <person name="Zhao F."/>
            <person name="Cao W."/>
        </authorList>
    </citation>
    <scope>NUCLEOTIDE SEQUENCE</scope>
    <source>
        <strain evidence="1">Hyas-2018</strain>
    </source>
</reference>
<organism evidence="1 2">
    <name type="scientific">Hyalomma asiaticum</name>
    <name type="common">Tick</name>
    <dbReference type="NCBI Taxonomy" id="266040"/>
    <lineage>
        <taxon>Eukaryota</taxon>
        <taxon>Metazoa</taxon>
        <taxon>Ecdysozoa</taxon>
        <taxon>Arthropoda</taxon>
        <taxon>Chelicerata</taxon>
        <taxon>Arachnida</taxon>
        <taxon>Acari</taxon>
        <taxon>Parasitiformes</taxon>
        <taxon>Ixodida</taxon>
        <taxon>Ixodoidea</taxon>
        <taxon>Ixodidae</taxon>
        <taxon>Hyalomminae</taxon>
        <taxon>Hyalomma</taxon>
    </lineage>
</organism>
<name>A0ACB7S9I3_HYAAI</name>
<dbReference type="EMBL" id="CM023486">
    <property type="protein sequence ID" value="KAH6929394.1"/>
    <property type="molecule type" value="Genomic_DNA"/>
</dbReference>
<accession>A0ACB7S9I3</accession>
<comment type="caution">
    <text evidence="1">The sequence shown here is derived from an EMBL/GenBank/DDBJ whole genome shotgun (WGS) entry which is preliminary data.</text>
</comment>
<dbReference type="Proteomes" id="UP000821845">
    <property type="component" value="Chromosome 6"/>
</dbReference>
<evidence type="ECO:0000313" key="2">
    <source>
        <dbReference type="Proteomes" id="UP000821845"/>
    </source>
</evidence>
<protein>
    <submittedName>
        <fullName evidence="1">Uncharacterized protein</fullName>
    </submittedName>
</protein>
<sequence length="598" mass="65031">MLSDPWRLQPAVPNVIGDDVSSDDDDDNDYYDDSGLADEIARKVREANARLRADITPLESSRKRRVQFRDPIRAVLFFTPDGEETDVSEEEEAQSYGRGDDFNVDDGAEDEDEVTEKAEDTLARSGAVRRLVTAAAVERRSSLTSEEPDEPSAVMMTAVGGQGSEEEGDVDDDFEQRMEQSNDSGDDVDSFESDDNASVSEDISELSSEGKVDNEDASVQEASGAAVVEDRMHSPEAASTASASSGSPAQLPAQKSSNSWDSSLEEAATSTIQEAHTNSGLSEKGDDHATQKSAVTSIDSPNRIPSPEVTLQPEETSVDASTPQEDGKQVATVAPMEKEPPAARPTVAVERPSTSPATLTAIYGASMRPKSVTTAGRTNGTSVRGAPAPTRPSSGRSGSVPNEADQRTRSQWNRAVQQTPLRLSAQTSRSVPSAKPTAKSPEHVNSQPLPSRSSTARQVQRQSPLGRGDRASSADQSKAERKETPTAVVRGTRSTYVLPRELKEELLRKKRRERELRLQREAREESERRQRALEAEQAFRAWLARKRREESLTRTDNSASRDVSSLHETIVAIGHCAHMVTLGETERASIFSHLCLTM</sequence>
<proteinExistence type="predicted"/>
<gene>
    <name evidence="1" type="ORF">HPB50_026910</name>
</gene>